<dbReference type="Pfam" id="PF02902">
    <property type="entry name" value="Peptidase_C48"/>
    <property type="match status" value="1"/>
</dbReference>
<dbReference type="InterPro" id="IPR038765">
    <property type="entry name" value="Papain-like_cys_pep_sf"/>
</dbReference>
<evidence type="ECO:0000313" key="4">
    <source>
        <dbReference type="EMBL" id="QHU30520.1"/>
    </source>
</evidence>
<feature type="domain" description="Ubiquitin-like protease family profile" evidence="3">
    <location>
        <begin position="186"/>
        <end position="296"/>
    </location>
</feature>
<protein>
    <recommendedName>
        <fullName evidence="3">Ubiquitin-like protease family profile domain-containing protein</fullName>
    </recommendedName>
</protein>
<dbReference type="InterPro" id="IPR003653">
    <property type="entry name" value="Peptidase_C48_C"/>
</dbReference>
<dbReference type="SUPFAM" id="SSF54001">
    <property type="entry name" value="Cysteine proteinases"/>
    <property type="match status" value="1"/>
</dbReference>
<reference evidence="4" key="1">
    <citation type="journal article" date="2020" name="Nature">
        <title>Giant virus diversity and host interactions through global metagenomics.</title>
        <authorList>
            <person name="Schulz F."/>
            <person name="Roux S."/>
            <person name="Paez-Espino D."/>
            <person name="Jungbluth S."/>
            <person name="Walsh D.A."/>
            <person name="Denef V.J."/>
            <person name="McMahon K.D."/>
            <person name="Konstantinidis K.T."/>
            <person name="Eloe-Fadrosh E.A."/>
            <person name="Kyrpides N.C."/>
            <person name="Woyke T."/>
        </authorList>
    </citation>
    <scope>NUCLEOTIDE SEQUENCE</scope>
    <source>
        <strain evidence="4">GVMAG-M-3300027833-19</strain>
    </source>
</reference>
<sequence>MSILSYTTLNPFPCKESLNITPGKSCLTKKTLNKLNKLETEDIEPVVIDQELLPNDGSTHSNMIRRLAASLNCSSEYCILNSKEAKKVLTSEEITNEKDRFKVRGPRLTNVGTDGERHAYRVLLQWSEVFDFFYPLPHIILSDDKISKNKLDVKEIMRIVKDEYPQTRVIAADMSIQVNVTEKICGWHAVVLLIDMREKKWTVEFFDSSGSPPNDKINEVMEKLADKLRSFKDKLKLKGDVETVVVSGKLRHQYTSTECGPHSLIYIRRRLEGISYQFFSKFKIPDQFAKSFRRDIFVI</sequence>
<accession>A0A6C0LJB8</accession>
<dbReference type="GO" id="GO:0006508">
    <property type="term" value="P:proteolysis"/>
    <property type="evidence" value="ECO:0007669"/>
    <property type="project" value="UniProtKB-KW"/>
</dbReference>
<evidence type="ECO:0000256" key="1">
    <source>
        <dbReference type="ARBA" id="ARBA00022670"/>
    </source>
</evidence>
<dbReference type="Gene3D" id="3.40.395.10">
    <property type="entry name" value="Adenoviral Proteinase, Chain A"/>
    <property type="match status" value="1"/>
</dbReference>
<dbReference type="AlphaFoldDB" id="A0A6C0LJB8"/>
<organism evidence="4">
    <name type="scientific">viral metagenome</name>
    <dbReference type="NCBI Taxonomy" id="1070528"/>
    <lineage>
        <taxon>unclassified sequences</taxon>
        <taxon>metagenomes</taxon>
        <taxon>organismal metagenomes</taxon>
    </lineage>
</organism>
<evidence type="ECO:0000256" key="2">
    <source>
        <dbReference type="ARBA" id="ARBA00022801"/>
    </source>
</evidence>
<evidence type="ECO:0000259" key="3">
    <source>
        <dbReference type="Pfam" id="PF02902"/>
    </source>
</evidence>
<proteinExistence type="predicted"/>
<name>A0A6C0LJB8_9ZZZZ</name>
<dbReference type="EMBL" id="MN740509">
    <property type="protein sequence ID" value="QHU30520.1"/>
    <property type="molecule type" value="Genomic_DNA"/>
</dbReference>
<dbReference type="GO" id="GO:0008234">
    <property type="term" value="F:cysteine-type peptidase activity"/>
    <property type="evidence" value="ECO:0007669"/>
    <property type="project" value="InterPro"/>
</dbReference>
<keyword evidence="1" id="KW-0645">Protease</keyword>
<keyword evidence="2" id="KW-0378">Hydrolase</keyword>